<keyword evidence="4 5" id="KW-0408">Iron</keyword>
<dbReference type="GO" id="GO:0016705">
    <property type="term" value="F:oxidoreductase activity, acting on paired donors, with incorporation or reduction of molecular oxygen"/>
    <property type="evidence" value="ECO:0007669"/>
    <property type="project" value="InterPro"/>
</dbReference>
<evidence type="ECO:0000256" key="1">
    <source>
        <dbReference type="ARBA" id="ARBA00001971"/>
    </source>
</evidence>
<comment type="similarity">
    <text evidence="2 6">Belongs to the cytochrome P450 family.</text>
</comment>
<dbReference type="Gene3D" id="1.10.630.10">
    <property type="entry name" value="Cytochrome P450"/>
    <property type="match status" value="1"/>
</dbReference>
<evidence type="ECO:0000256" key="6">
    <source>
        <dbReference type="RuleBase" id="RU000461"/>
    </source>
</evidence>
<keyword evidence="6" id="KW-0503">Monooxygenase</keyword>
<keyword evidence="5 6" id="KW-0349">Heme</keyword>
<evidence type="ECO:0000313" key="8">
    <source>
        <dbReference type="EMBL" id="QDS74881.1"/>
    </source>
</evidence>
<evidence type="ECO:0000256" key="5">
    <source>
        <dbReference type="PIRSR" id="PIRSR602401-1"/>
    </source>
</evidence>
<proteinExistence type="inferred from homology"/>
<keyword evidence="3 5" id="KW-0479">Metal-binding</keyword>
<evidence type="ECO:0000256" key="2">
    <source>
        <dbReference type="ARBA" id="ARBA00010617"/>
    </source>
</evidence>
<keyword evidence="9" id="KW-1185">Reference proteome</keyword>
<keyword evidence="7" id="KW-0812">Transmembrane</keyword>
<evidence type="ECO:0000256" key="7">
    <source>
        <dbReference type="SAM" id="Phobius"/>
    </source>
</evidence>
<keyword evidence="7" id="KW-1133">Transmembrane helix</keyword>
<dbReference type="EMBL" id="CP042196">
    <property type="protein sequence ID" value="QDS74881.1"/>
    <property type="molecule type" value="Genomic_DNA"/>
</dbReference>
<dbReference type="InterPro" id="IPR036396">
    <property type="entry name" value="Cyt_P450_sf"/>
</dbReference>
<dbReference type="PRINTS" id="PR00463">
    <property type="entry name" value="EP450I"/>
</dbReference>
<accession>A0A517LGV7</accession>
<organism evidence="8 9">
    <name type="scientific">Venturia effusa</name>
    <dbReference type="NCBI Taxonomy" id="50376"/>
    <lineage>
        <taxon>Eukaryota</taxon>
        <taxon>Fungi</taxon>
        <taxon>Dikarya</taxon>
        <taxon>Ascomycota</taxon>
        <taxon>Pezizomycotina</taxon>
        <taxon>Dothideomycetes</taxon>
        <taxon>Pleosporomycetidae</taxon>
        <taxon>Venturiales</taxon>
        <taxon>Venturiaceae</taxon>
        <taxon>Venturia</taxon>
    </lineage>
</organism>
<dbReference type="PANTHER" id="PTHR24305">
    <property type="entry name" value="CYTOCHROME P450"/>
    <property type="match status" value="1"/>
</dbReference>
<dbReference type="Proteomes" id="UP000316270">
    <property type="component" value="Chromosome 12"/>
</dbReference>
<evidence type="ECO:0000313" key="9">
    <source>
        <dbReference type="Proteomes" id="UP000316270"/>
    </source>
</evidence>
<dbReference type="GO" id="GO:0004497">
    <property type="term" value="F:monooxygenase activity"/>
    <property type="evidence" value="ECO:0007669"/>
    <property type="project" value="UniProtKB-KW"/>
</dbReference>
<sequence>MISSSGVSSLAAAAALLLFIYKYLIYPLFISPLSRIPNAHPLASITPLWMLWKRYTGHELRTIHAAHQKYGPLIRLGPNEISVNCIKGGIQTVYSGGFEKGFWYDFFTNYGGTINMFSDRYSRSHSARKRMISNVYSKSQLQSSPTMTEVTKELLFNRLLPKLDRYASQEKVFNIYPELSGMTMDFVTGYQFGLSASSNFIQDDEFKNRFLDLYDSRRSYNFWPQELPEFTAFLARMGWKLVPDWVGEANKGIEDWTMKMCDGASAFLTRTNSTRVEDVPTEEVKNFPAVYSQLVSGMAKSKKGSLTPTTMRDTANDRLEIASELLDHLAAGFDTSGITLVYVIHQLSLHPEIQETLRKELRTLSPSISMKTARQQSPTLASPKIVETLPFLDAITQESLRLHAAIPGPEPRVTPAAGCTLGPEGEYPGIPGGVRISAQAWSLHRNAEVYERPLEWRPSRWLEAGEEKLKEMKRWFWAFGSGGRMCVGSNLALYQMKFIVAAIYTDFKTTVVDDEGVEQMDLYTAPPKSGKLIIRLEHATV</sequence>
<dbReference type="Pfam" id="PF00067">
    <property type="entry name" value="p450"/>
    <property type="match status" value="1"/>
</dbReference>
<dbReference type="OrthoDB" id="1470350at2759"/>
<dbReference type="CDD" id="cd11059">
    <property type="entry name" value="CYP_fungal"/>
    <property type="match status" value="1"/>
</dbReference>
<dbReference type="InterPro" id="IPR017972">
    <property type="entry name" value="Cyt_P450_CS"/>
</dbReference>
<reference evidence="8 9" key="1">
    <citation type="submission" date="2019-07" db="EMBL/GenBank/DDBJ databases">
        <title>Finished genome of Venturia effusa.</title>
        <authorList>
            <person name="Young C.A."/>
            <person name="Cox M.P."/>
            <person name="Ganley A.R.D."/>
            <person name="David W.J."/>
        </authorList>
    </citation>
    <scope>NUCLEOTIDE SEQUENCE [LARGE SCALE GENOMIC DNA]</scope>
    <source>
        <strain evidence="9">albino</strain>
    </source>
</reference>
<feature type="binding site" description="axial binding residue" evidence="5">
    <location>
        <position position="486"/>
    </location>
    <ligand>
        <name>heme</name>
        <dbReference type="ChEBI" id="CHEBI:30413"/>
    </ligand>
    <ligandPart>
        <name>Fe</name>
        <dbReference type="ChEBI" id="CHEBI:18248"/>
    </ligandPart>
</feature>
<dbReference type="GO" id="GO:0005506">
    <property type="term" value="F:iron ion binding"/>
    <property type="evidence" value="ECO:0007669"/>
    <property type="project" value="InterPro"/>
</dbReference>
<evidence type="ECO:0000256" key="3">
    <source>
        <dbReference type="ARBA" id="ARBA00022723"/>
    </source>
</evidence>
<dbReference type="InterPro" id="IPR001128">
    <property type="entry name" value="Cyt_P450"/>
</dbReference>
<evidence type="ECO:0008006" key="10">
    <source>
        <dbReference type="Google" id="ProtNLM"/>
    </source>
</evidence>
<feature type="transmembrane region" description="Helical" evidence="7">
    <location>
        <begin position="6"/>
        <end position="25"/>
    </location>
</feature>
<dbReference type="InterPro" id="IPR002401">
    <property type="entry name" value="Cyt_P450_E_grp-I"/>
</dbReference>
<evidence type="ECO:0000256" key="4">
    <source>
        <dbReference type="ARBA" id="ARBA00023004"/>
    </source>
</evidence>
<dbReference type="AlphaFoldDB" id="A0A517LGV7"/>
<dbReference type="GO" id="GO:0020037">
    <property type="term" value="F:heme binding"/>
    <property type="evidence" value="ECO:0007669"/>
    <property type="project" value="InterPro"/>
</dbReference>
<keyword evidence="7" id="KW-0472">Membrane</keyword>
<comment type="cofactor">
    <cofactor evidence="1 5">
        <name>heme</name>
        <dbReference type="ChEBI" id="CHEBI:30413"/>
    </cofactor>
</comment>
<keyword evidence="6" id="KW-0560">Oxidoreductase</keyword>
<dbReference type="InterPro" id="IPR050121">
    <property type="entry name" value="Cytochrome_P450_monoxygenase"/>
</dbReference>
<dbReference type="PRINTS" id="PR00385">
    <property type="entry name" value="P450"/>
</dbReference>
<dbReference type="PROSITE" id="PS00086">
    <property type="entry name" value="CYTOCHROME_P450"/>
    <property type="match status" value="1"/>
</dbReference>
<protein>
    <recommendedName>
        <fullName evidence="10">Cytochrome P450 monooxygenase</fullName>
    </recommendedName>
</protein>
<gene>
    <name evidence="8" type="ORF">FKW77_003586</name>
</gene>
<name>A0A517LGV7_9PEZI</name>
<dbReference type="PANTHER" id="PTHR24305:SF166">
    <property type="entry name" value="CYTOCHROME P450 12A4, MITOCHONDRIAL-RELATED"/>
    <property type="match status" value="1"/>
</dbReference>
<dbReference type="SUPFAM" id="SSF48264">
    <property type="entry name" value="Cytochrome P450"/>
    <property type="match status" value="1"/>
</dbReference>
<dbReference type="STRING" id="50376.A0A517LGV7"/>